<comment type="caution">
    <text evidence="3">The sequence shown here is derived from an EMBL/GenBank/DDBJ whole genome shotgun (WGS) entry which is preliminary data.</text>
</comment>
<dbReference type="Proteomes" id="UP001589890">
    <property type="component" value="Unassembled WGS sequence"/>
</dbReference>
<feature type="transmembrane region" description="Helical" evidence="2">
    <location>
        <begin position="62"/>
        <end position="82"/>
    </location>
</feature>
<keyword evidence="4" id="KW-1185">Reference proteome</keyword>
<proteinExistence type="predicted"/>
<dbReference type="RefSeq" id="WP_380051760.1">
    <property type="nucleotide sequence ID" value="NZ_JBHLTC010000032.1"/>
</dbReference>
<gene>
    <name evidence="3" type="ORF">ACFFGN_24605</name>
</gene>
<accession>A0ABV6QRM6</accession>
<evidence type="ECO:0000256" key="2">
    <source>
        <dbReference type="SAM" id="Phobius"/>
    </source>
</evidence>
<evidence type="ECO:0000313" key="4">
    <source>
        <dbReference type="Proteomes" id="UP001589890"/>
    </source>
</evidence>
<feature type="region of interest" description="Disordered" evidence="1">
    <location>
        <begin position="1"/>
        <end position="38"/>
    </location>
</feature>
<reference evidence="3 4" key="1">
    <citation type="submission" date="2024-09" db="EMBL/GenBank/DDBJ databases">
        <authorList>
            <person name="Sun Q."/>
            <person name="Mori K."/>
        </authorList>
    </citation>
    <scope>NUCLEOTIDE SEQUENCE [LARGE SCALE GENOMIC DNA]</scope>
    <source>
        <strain evidence="3 4">CGMCC 1.15906</strain>
    </source>
</reference>
<organism evidence="3 4">
    <name type="scientific">Kribbella deserti</name>
    <dbReference type="NCBI Taxonomy" id="1926257"/>
    <lineage>
        <taxon>Bacteria</taxon>
        <taxon>Bacillati</taxon>
        <taxon>Actinomycetota</taxon>
        <taxon>Actinomycetes</taxon>
        <taxon>Propionibacteriales</taxon>
        <taxon>Kribbellaceae</taxon>
        <taxon>Kribbella</taxon>
    </lineage>
</organism>
<keyword evidence="2" id="KW-0472">Membrane</keyword>
<evidence type="ECO:0000313" key="3">
    <source>
        <dbReference type="EMBL" id="MFC0627278.1"/>
    </source>
</evidence>
<sequence>MYNDDPYDDAPLGPAHRGIPPGAHNDRRPAEAQRMGLSRHTQEGALIEFAAQLNATKPAHRFIAFLMLITFATPVLFTIYLLL</sequence>
<name>A0ABV6QRM6_9ACTN</name>
<keyword evidence="2" id="KW-1133">Transmembrane helix</keyword>
<protein>
    <submittedName>
        <fullName evidence="3">Uncharacterized protein</fullName>
    </submittedName>
</protein>
<evidence type="ECO:0000256" key="1">
    <source>
        <dbReference type="SAM" id="MobiDB-lite"/>
    </source>
</evidence>
<dbReference type="EMBL" id="JBHLTC010000032">
    <property type="protein sequence ID" value="MFC0627278.1"/>
    <property type="molecule type" value="Genomic_DNA"/>
</dbReference>
<keyword evidence="2" id="KW-0812">Transmembrane</keyword>